<evidence type="ECO:0000313" key="2">
    <source>
        <dbReference type="Proteomes" id="UP000510686"/>
    </source>
</evidence>
<dbReference type="Proteomes" id="UP000510686">
    <property type="component" value="Chromosome 5"/>
</dbReference>
<dbReference type="RefSeq" id="XP_065987496.1">
    <property type="nucleotide sequence ID" value="XM_066131343.1"/>
</dbReference>
<keyword evidence="2" id="KW-1185">Reference proteome</keyword>
<proteinExistence type="predicted"/>
<protein>
    <submittedName>
        <fullName evidence="1">Uncharacterized protein</fullName>
    </submittedName>
</protein>
<organism evidence="1 2">
    <name type="scientific">Metarhizium brunneum</name>
    <dbReference type="NCBI Taxonomy" id="500148"/>
    <lineage>
        <taxon>Eukaryota</taxon>
        <taxon>Fungi</taxon>
        <taxon>Dikarya</taxon>
        <taxon>Ascomycota</taxon>
        <taxon>Pezizomycotina</taxon>
        <taxon>Sordariomycetes</taxon>
        <taxon>Hypocreomycetidae</taxon>
        <taxon>Hypocreales</taxon>
        <taxon>Clavicipitaceae</taxon>
        <taxon>Metarhizium</taxon>
    </lineage>
</organism>
<reference evidence="1 2" key="1">
    <citation type="submission" date="2020-07" db="EMBL/GenBank/DDBJ databases">
        <title>Telomere length de novo assembly of all 7 chromosomes of the fungus, Metarhizium brunneum, using a novel assembly pipeline.</title>
        <authorList>
            <person name="Saud z."/>
            <person name="Kortsinoglou A."/>
            <person name="Kouvelis V.N."/>
            <person name="Butt T.M."/>
        </authorList>
    </citation>
    <scope>NUCLEOTIDE SEQUENCE [LARGE SCALE GENOMIC DNA]</scope>
    <source>
        <strain evidence="1 2">4556</strain>
    </source>
</reference>
<accession>A0A7D5V1Q7</accession>
<dbReference type="AlphaFoldDB" id="A0A7D5V1Q7"/>
<gene>
    <name evidence="1" type="ORF">G6M90_00g088970</name>
</gene>
<evidence type="ECO:0000313" key="1">
    <source>
        <dbReference type="EMBL" id="QLI72570.1"/>
    </source>
</evidence>
<name>A0A7D5V1Q7_9HYPO</name>
<dbReference type="KEGG" id="mbrn:90968096"/>
<sequence length="104" mass="11340">MRGSSKVQYGIANGSLVISSFPTAEKHILLQKSTLNAAPSVGSVDRQSFVGGRAPKRKCVSIGTKLTTGMRPMRRADPPFTATKWEKELSTTRSAISRHVPRWA</sequence>
<dbReference type="GeneID" id="90968096"/>
<dbReference type="EMBL" id="CP058936">
    <property type="protein sequence ID" value="QLI72570.1"/>
    <property type="molecule type" value="Genomic_DNA"/>
</dbReference>